<dbReference type="Proteomes" id="UP000715965">
    <property type="component" value="Unassembled WGS sequence"/>
</dbReference>
<organism evidence="2 3">
    <name type="scientific">Ramlibacter aquaticus</name>
    <dbReference type="NCBI Taxonomy" id="2780094"/>
    <lineage>
        <taxon>Bacteria</taxon>
        <taxon>Pseudomonadati</taxon>
        <taxon>Pseudomonadota</taxon>
        <taxon>Betaproteobacteria</taxon>
        <taxon>Burkholderiales</taxon>
        <taxon>Comamonadaceae</taxon>
        <taxon>Ramlibacter</taxon>
    </lineage>
</organism>
<evidence type="ECO:0000313" key="3">
    <source>
        <dbReference type="Proteomes" id="UP000715965"/>
    </source>
</evidence>
<evidence type="ECO:0000256" key="1">
    <source>
        <dbReference type="SAM" id="MobiDB-lite"/>
    </source>
</evidence>
<evidence type="ECO:0000313" key="2">
    <source>
        <dbReference type="EMBL" id="MBE7942098.1"/>
    </source>
</evidence>
<feature type="compositionally biased region" description="Basic and acidic residues" evidence="1">
    <location>
        <begin position="22"/>
        <end position="34"/>
    </location>
</feature>
<reference evidence="2 3" key="1">
    <citation type="submission" date="2020-10" db="EMBL/GenBank/DDBJ databases">
        <title>Draft genome of Ramlibacter aquaticus LMG 30558.</title>
        <authorList>
            <person name="Props R."/>
        </authorList>
    </citation>
    <scope>NUCLEOTIDE SEQUENCE [LARGE SCALE GENOMIC DNA]</scope>
    <source>
        <strain evidence="2 3">LMG 30558</strain>
    </source>
</reference>
<feature type="compositionally biased region" description="Acidic residues" evidence="1">
    <location>
        <begin position="38"/>
        <end position="50"/>
    </location>
</feature>
<proteinExistence type="predicted"/>
<feature type="compositionally biased region" description="Polar residues" evidence="1">
    <location>
        <begin position="53"/>
        <end position="62"/>
    </location>
</feature>
<dbReference type="RefSeq" id="WP_193781654.1">
    <property type="nucleotide sequence ID" value="NZ_JADDOJ010000078.1"/>
</dbReference>
<sequence length="62" mass="6787">MATPNYGFEKRQRELAKKKKKEEKLKAKAERKSGVDSPETEGSADGDEEAGGQPTQEPQAPV</sequence>
<comment type="caution">
    <text evidence="2">The sequence shown here is derived from an EMBL/GenBank/DDBJ whole genome shotgun (WGS) entry which is preliminary data.</text>
</comment>
<keyword evidence="3" id="KW-1185">Reference proteome</keyword>
<dbReference type="EMBL" id="JADDOJ010000078">
    <property type="protein sequence ID" value="MBE7942098.1"/>
    <property type="molecule type" value="Genomic_DNA"/>
</dbReference>
<name>A0ABR9SI84_9BURK</name>
<feature type="region of interest" description="Disordered" evidence="1">
    <location>
        <begin position="1"/>
        <end position="62"/>
    </location>
</feature>
<protein>
    <submittedName>
        <fullName evidence="2">Uncharacterized protein</fullName>
    </submittedName>
</protein>
<accession>A0ABR9SI84</accession>
<gene>
    <name evidence="2" type="ORF">IM725_16105</name>
</gene>